<keyword evidence="1" id="KW-0812">Transmembrane</keyword>
<gene>
    <name evidence="2" type="ORF">V8G54_016536</name>
</gene>
<keyword evidence="3" id="KW-1185">Reference proteome</keyword>
<protein>
    <submittedName>
        <fullName evidence="2">Uncharacterized protein</fullName>
    </submittedName>
</protein>
<dbReference type="Proteomes" id="UP001374535">
    <property type="component" value="Chromosome 5"/>
</dbReference>
<reference evidence="2 3" key="1">
    <citation type="journal article" date="2023" name="Life. Sci Alliance">
        <title>Evolutionary insights into 3D genome organization and epigenetic landscape of Vigna mungo.</title>
        <authorList>
            <person name="Junaid A."/>
            <person name="Singh B."/>
            <person name="Bhatia S."/>
        </authorList>
    </citation>
    <scope>NUCLEOTIDE SEQUENCE [LARGE SCALE GENOMIC DNA]</scope>
    <source>
        <strain evidence="2">Urdbean</strain>
    </source>
</reference>
<keyword evidence="1" id="KW-1133">Transmembrane helix</keyword>
<dbReference type="EMBL" id="CP144696">
    <property type="protein sequence ID" value="WVZ12006.1"/>
    <property type="molecule type" value="Genomic_DNA"/>
</dbReference>
<evidence type="ECO:0000256" key="1">
    <source>
        <dbReference type="SAM" id="Phobius"/>
    </source>
</evidence>
<accession>A0AAQ3NNA1</accession>
<evidence type="ECO:0000313" key="2">
    <source>
        <dbReference type="EMBL" id="WVZ12006.1"/>
    </source>
</evidence>
<proteinExistence type="predicted"/>
<keyword evidence="1" id="KW-0472">Membrane</keyword>
<dbReference type="AlphaFoldDB" id="A0AAQ3NNA1"/>
<sequence length="467" mass="52838">MREAANHVLVLQYYEMDFDADVCEPEIDFPVFDHMHDVPVEIADFTPCFDHSHIINSLFIDRVHIPASSVFYDCTDVNALLDDESKAYDDRYAIFDDMKVDLADLENACRGGCEICEEINAAICSASNSFADVKEEFIMCKLDGNDPDEAASDQRTHVYSEPSIPIEVSEVQIGFNVFDLLKIESTEPIIDTAVDIPVHSHYLDSAFSIDHFDIPLASNLCTDIENIFYDNLDGVATEAVELGKVVLDEPTQVESELELATGLFEIPTTFNILHALPGVPDISYNFDMLDKIFVVHHIETLNGCSELKAVFSDDMINDLLSDDDITAHTFMDTHANFELDVDAAEFSEKEATGTEANLVEAGDGLNETRGPWNVQYQHQLHEEPWLLQKGVWKAHKKLPTFDGGLMMIRQRANGEKPISQFLTFLFSCTFRFLLVMYVLLTSIVNSRIENMLFFIKLKRINFDLWPI</sequence>
<name>A0AAQ3NNA1_VIGMU</name>
<feature type="transmembrane region" description="Helical" evidence="1">
    <location>
        <begin position="421"/>
        <end position="444"/>
    </location>
</feature>
<evidence type="ECO:0000313" key="3">
    <source>
        <dbReference type="Proteomes" id="UP001374535"/>
    </source>
</evidence>
<organism evidence="2 3">
    <name type="scientific">Vigna mungo</name>
    <name type="common">Black gram</name>
    <name type="synonym">Phaseolus mungo</name>
    <dbReference type="NCBI Taxonomy" id="3915"/>
    <lineage>
        <taxon>Eukaryota</taxon>
        <taxon>Viridiplantae</taxon>
        <taxon>Streptophyta</taxon>
        <taxon>Embryophyta</taxon>
        <taxon>Tracheophyta</taxon>
        <taxon>Spermatophyta</taxon>
        <taxon>Magnoliopsida</taxon>
        <taxon>eudicotyledons</taxon>
        <taxon>Gunneridae</taxon>
        <taxon>Pentapetalae</taxon>
        <taxon>rosids</taxon>
        <taxon>fabids</taxon>
        <taxon>Fabales</taxon>
        <taxon>Fabaceae</taxon>
        <taxon>Papilionoideae</taxon>
        <taxon>50 kb inversion clade</taxon>
        <taxon>NPAAA clade</taxon>
        <taxon>indigoferoid/millettioid clade</taxon>
        <taxon>Phaseoleae</taxon>
        <taxon>Vigna</taxon>
    </lineage>
</organism>